<gene>
    <name evidence="8" type="ORF">RM779_23325</name>
</gene>
<evidence type="ECO:0000256" key="1">
    <source>
        <dbReference type="ARBA" id="ARBA00004651"/>
    </source>
</evidence>
<evidence type="ECO:0000256" key="5">
    <source>
        <dbReference type="SAM" id="MobiDB-lite"/>
    </source>
</evidence>
<dbReference type="PROSITE" id="PS50850">
    <property type="entry name" value="MFS"/>
    <property type="match status" value="1"/>
</dbReference>
<sequence>MNETDAGADAGPGAPPARPPSAAVSSAASAAAAAAVPGGVLGAPYRALTLGCVSTILLIAFEAMAIGTAMPAAAEALDGVSLYAFAFSAFFTTSLLGMVVSGQWCDRAGPTGPVLAGVTAFSAGLLVSGTAQAMWAFVLGRAAQGVGGGLVIVALYVTVRRAYPEHLRPAALAAFSAAWVVPSMVGPVIAGTVTEQFGWRWVFLGITVLVILPVMVMLPQLRKLGERNGERNGEGGGERPAGRFDGRRLRLAGAVSVGAGLLQFGGQELRWLSLVPVALGLALLAPSAVRLLPRGTFRAARGLPSVIALRGLISAAYLSSQSFVPLMLVTQRGLSYTEAGLALAASGGLWACGSYTQSRPWAEPHRFRLVRVGTVLITGGVVLTPLVLIDAVPVWTPALTLALGCFGMGLVTASVGVLVLRLSAPEAAGGNVASLQVCDSLGNVVMLTTVGTLFAALGGDASAAAHDAAAVAGDTAVGPGAFVAVYAVTASAALLGTVVGGRLRTPGA</sequence>
<dbReference type="EMBL" id="JAVREV010000014">
    <property type="protein sequence ID" value="MDT0445504.1"/>
    <property type="molecule type" value="Genomic_DNA"/>
</dbReference>
<dbReference type="Pfam" id="PF07690">
    <property type="entry name" value="MFS_1"/>
    <property type="match status" value="1"/>
</dbReference>
<keyword evidence="2 6" id="KW-0812">Transmembrane</keyword>
<feature type="transmembrane region" description="Helical" evidence="6">
    <location>
        <begin position="114"/>
        <end position="136"/>
    </location>
</feature>
<evidence type="ECO:0000259" key="7">
    <source>
        <dbReference type="PROSITE" id="PS50850"/>
    </source>
</evidence>
<dbReference type="InterPro" id="IPR011701">
    <property type="entry name" value="MFS"/>
</dbReference>
<feature type="transmembrane region" description="Helical" evidence="6">
    <location>
        <begin position="299"/>
        <end position="319"/>
    </location>
</feature>
<feature type="transmembrane region" description="Helical" evidence="6">
    <location>
        <begin position="339"/>
        <end position="357"/>
    </location>
</feature>
<dbReference type="Proteomes" id="UP001183615">
    <property type="component" value="Unassembled WGS sequence"/>
</dbReference>
<keyword evidence="4 6" id="KW-0472">Membrane</keyword>
<evidence type="ECO:0000313" key="8">
    <source>
        <dbReference type="EMBL" id="MDT0445504.1"/>
    </source>
</evidence>
<evidence type="ECO:0000256" key="4">
    <source>
        <dbReference type="ARBA" id="ARBA00023136"/>
    </source>
</evidence>
<evidence type="ECO:0000313" key="9">
    <source>
        <dbReference type="Proteomes" id="UP001183615"/>
    </source>
</evidence>
<reference evidence="9" key="1">
    <citation type="submission" date="2023-07" db="EMBL/GenBank/DDBJ databases">
        <title>30 novel species of actinomycetes from the DSMZ collection.</title>
        <authorList>
            <person name="Nouioui I."/>
        </authorList>
    </citation>
    <scope>NUCLEOTIDE SEQUENCE [LARGE SCALE GENOMIC DNA]</scope>
    <source>
        <strain evidence="9">DSM 41886</strain>
    </source>
</reference>
<feature type="transmembrane region" description="Helical" evidence="6">
    <location>
        <begin position="249"/>
        <end position="265"/>
    </location>
</feature>
<evidence type="ECO:0000256" key="3">
    <source>
        <dbReference type="ARBA" id="ARBA00022989"/>
    </source>
</evidence>
<name>A0ABU2SAP0_9ACTN</name>
<feature type="transmembrane region" description="Helical" evidence="6">
    <location>
        <begin position="82"/>
        <end position="102"/>
    </location>
</feature>
<feature type="transmembrane region" description="Helical" evidence="6">
    <location>
        <begin position="441"/>
        <end position="459"/>
    </location>
</feature>
<accession>A0ABU2SAP0</accession>
<dbReference type="SUPFAM" id="SSF103473">
    <property type="entry name" value="MFS general substrate transporter"/>
    <property type="match status" value="1"/>
</dbReference>
<evidence type="ECO:0000256" key="2">
    <source>
        <dbReference type="ARBA" id="ARBA00022692"/>
    </source>
</evidence>
<feature type="transmembrane region" description="Helical" evidence="6">
    <location>
        <begin position="369"/>
        <end position="389"/>
    </location>
</feature>
<dbReference type="PANTHER" id="PTHR23501">
    <property type="entry name" value="MAJOR FACILITATOR SUPERFAMILY"/>
    <property type="match status" value="1"/>
</dbReference>
<dbReference type="Gene3D" id="1.20.1250.20">
    <property type="entry name" value="MFS general substrate transporter like domains"/>
    <property type="match status" value="1"/>
</dbReference>
<feature type="transmembrane region" description="Helical" evidence="6">
    <location>
        <begin position="22"/>
        <end position="41"/>
    </location>
</feature>
<feature type="transmembrane region" description="Helical" evidence="6">
    <location>
        <begin position="142"/>
        <end position="159"/>
    </location>
</feature>
<feature type="transmembrane region" description="Helical" evidence="6">
    <location>
        <begin position="171"/>
        <end position="193"/>
    </location>
</feature>
<keyword evidence="9" id="KW-1185">Reference proteome</keyword>
<feature type="region of interest" description="Disordered" evidence="5">
    <location>
        <begin position="1"/>
        <end position="22"/>
    </location>
</feature>
<proteinExistence type="predicted"/>
<feature type="transmembrane region" description="Helical" evidence="6">
    <location>
        <begin position="395"/>
        <end position="420"/>
    </location>
</feature>
<dbReference type="PANTHER" id="PTHR23501:SF154">
    <property type="entry name" value="MULTIDRUG-EFFLUX TRANSPORTER RV1634-RELATED"/>
    <property type="match status" value="1"/>
</dbReference>
<comment type="subcellular location">
    <subcellularLocation>
        <location evidence="1">Cell membrane</location>
        <topology evidence="1">Multi-pass membrane protein</topology>
    </subcellularLocation>
</comment>
<keyword evidence="3 6" id="KW-1133">Transmembrane helix</keyword>
<feature type="domain" description="Major facilitator superfamily (MFS) profile" evidence="7">
    <location>
        <begin position="48"/>
        <end position="504"/>
    </location>
</feature>
<organism evidence="8 9">
    <name type="scientific">Streptomyces johnsoniae</name>
    <dbReference type="NCBI Taxonomy" id="3075532"/>
    <lineage>
        <taxon>Bacteria</taxon>
        <taxon>Bacillati</taxon>
        <taxon>Actinomycetota</taxon>
        <taxon>Actinomycetes</taxon>
        <taxon>Kitasatosporales</taxon>
        <taxon>Streptomycetaceae</taxon>
        <taxon>Streptomyces</taxon>
    </lineage>
</organism>
<feature type="transmembrane region" description="Helical" evidence="6">
    <location>
        <begin position="271"/>
        <end position="292"/>
    </location>
</feature>
<dbReference type="RefSeq" id="WP_311619701.1">
    <property type="nucleotide sequence ID" value="NZ_JAVREV010000014.1"/>
</dbReference>
<dbReference type="InterPro" id="IPR020846">
    <property type="entry name" value="MFS_dom"/>
</dbReference>
<feature type="transmembrane region" description="Helical" evidence="6">
    <location>
        <begin position="479"/>
        <end position="499"/>
    </location>
</feature>
<comment type="caution">
    <text evidence="8">The sequence shown here is derived from an EMBL/GenBank/DDBJ whole genome shotgun (WGS) entry which is preliminary data.</text>
</comment>
<protein>
    <submittedName>
        <fullName evidence="8">MFS transporter</fullName>
    </submittedName>
</protein>
<feature type="transmembrane region" description="Helical" evidence="6">
    <location>
        <begin position="48"/>
        <end position="70"/>
    </location>
</feature>
<dbReference type="InterPro" id="IPR036259">
    <property type="entry name" value="MFS_trans_sf"/>
</dbReference>
<evidence type="ECO:0000256" key="6">
    <source>
        <dbReference type="SAM" id="Phobius"/>
    </source>
</evidence>
<feature type="transmembrane region" description="Helical" evidence="6">
    <location>
        <begin position="199"/>
        <end position="218"/>
    </location>
</feature>